<keyword evidence="11 17" id="KW-0472">Membrane</keyword>
<keyword evidence="12 15" id="KW-1015">Disulfide bond</keyword>
<proteinExistence type="inferred from homology"/>
<feature type="disulfide bond" evidence="15">
    <location>
        <begin position="65"/>
        <end position="98"/>
    </location>
</feature>
<evidence type="ECO:0000256" key="14">
    <source>
        <dbReference type="ARBA" id="ARBA00023288"/>
    </source>
</evidence>
<accession>A0A4Z1P471</accession>
<dbReference type="Proteomes" id="UP000298493">
    <property type="component" value="Unassembled WGS sequence"/>
</dbReference>
<keyword evidence="17" id="KW-0812">Transmembrane</keyword>
<feature type="transmembrane region" description="Helical" evidence="17">
    <location>
        <begin position="258"/>
        <end position="276"/>
    </location>
</feature>
<dbReference type="GO" id="GO:0046872">
    <property type="term" value="F:metal ion binding"/>
    <property type="evidence" value="ECO:0007669"/>
    <property type="project" value="UniProtKB-UniRule"/>
</dbReference>
<feature type="region of interest" description="Disordered" evidence="16">
    <location>
        <begin position="103"/>
        <end position="138"/>
    </location>
</feature>
<keyword evidence="13" id="KW-0325">Glycoprotein</keyword>
<feature type="binding site" description="axial binding residue" evidence="15">
    <location>
        <position position="60"/>
    </location>
    <ligand>
        <name>heme</name>
        <dbReference type="ChEBI" id="CHEBI:30413"/>
    </ligand>
    <ligandPart>
        <name>Fe</name>
        <dbReference type="ChEBI" id="CHEBI:18248"/>
    </ligandPart>
</feature>
<comment type="caution">
    <text evidence="15">Lacks conserved residue(s) required for the propagation of feature annotation.</text>
</comment>
<protein>
    <recommendedName>
        <fullName evidence="19">CFEM domain-containing protein</fullName>
    </recommendedName>
</protein>
<dbReference type="PANTHER" id="PTHR37928">
    <property type="entry name" value="CFEM DOMAIN PROTEIN (AFU_ORTHOLOGUE AFUA_6G14090)"/>
    <property type="match status" value="1"/>
</dbReference>
<gene>
    <name evidence="20" type="ORF">E6O75_ATG04729</name>
</gene>
<keyword evidence="5" id="KW-0964">Secreted</keyword>
<dbReference type="InterPro" id="IPR008427">
    <property type="entry name" value="Extracellular_membr_CFEM_dom"/>
</dbReference>
<evidence type="ECO:0000256" key="11">
    <source>
        <dbReference type="ARBA" id="ARBA00023136"/>
    </source>
</evidence>
<feature type="signal peptide" evidence="18">
    <location>
        <begin position="1"/>
        <end position="28"/>
    </location>
</feature>
<evidence type="ECO:0000256" key="1">
    <source>
        <dbReference type="ARBA" id="ARBA00004609"/>
    </source>
</evidence>
<evidence type="ECO:0000256" key="13">
    <source>
        <dbReference type="ARBA" id="ARBA00023180"/>
    </source>
</evidence>
<keyword evidence="4" id="KW-1003">Cell membrane</keyword>
<comment type="similarity">
    <text evidence="3">Belongs to the RBT5 family.</text>
</comment>
<dbReference type="EMBL" id="SNSC02000009">
    <property type="protein sequence ID" value="TID21334.1"/>
    <property type="molecule type" value="Genomic_DNA"/>
</dbReference>
<feature type="compositionally biased region" description="Low complexity" evidence="16">
    <location>
        <begin position="103"/>
        <end position="136"/>
    </location>
</feature>
<evidence type="ECO:0000313" key="21">
    <source>
        <dbReference type="Proteomes" id="UP000298493"/>
    </source>
</evidence>
<organism evidence="20 21">
    <name type="scientific">Venturia nashicola</name>
    <dbReference type="NCBI Taxonomy" id="86259"/>
    <lineage>
        <taxon>Eukaryota</taxon>
        <taxon>Fungi</taxon>
        <taxon>Dikarya</taxon>
        <taxon>Ascomycota</taxon>
        <taxon>Pezizomycotina</taxon>
        <taxon>Dothideomycetes</taxon>
        <taxon>Pleosporomycetidae</taxon>
        <taxon>Venturiales</taxon>
        <taxon>Venturiaceae</taxon>
        <taxon>Venturia</taxon>
    </lineage>
</organism>
<evidence type="ECO:0000256" key="17">
    <source>
        <dbReference type="SAM" id="Phobius"/>
    </source>
</evidence>
<evidence type="ECO:0000256" key="16">
    <source>
        <dbReference type="SAM" id="MobiDB-lite"/>
    </source>
</evidence>
<dbReference type="GO" id="GO:0098552">
    <property type="term" value="C:side of membrane"/>
    <property type="evidence" value="ECO:0007669"/>
    <property type="project" value="UniProtKB-KW"/>
</dbReference>
<dbReference type="GO" id="GO:0005886">
    <property type="term" value="C:plasma membrane"/>
    <property type="evidence" value="ECO:0007669"/>
    <property type="project" value="UniProtKB-SubCell"/>
</dbReference>
<evidence type="ECO:0000313" key="20">
    <source>
        <dbReference type="EMBL" id="TID21334.1"/>
    </source>
</evidence>
<evidence type="ECO:0000256" key="2">
    <source>
        <dbReference type="ARBA" id="ARBA00004613"/>
    </source>
</evidence>
<name>A0A4Z1P471_9PEZI</name>
<reference evidence="20 21" key="1">
    <citation type="submission" date="2019-04" db="EMBL/GenBank/DDBJ databases">
        <title>High contiguity whole genome sequence and gene annotation resource for two Venturia nashicola isolates.</title>
        <authorList>
            <person name="Prokchorchik M."/>
            <person name="Won K."/>
            <person name="Lee Y."/>
            <person name="Choi E.D."/>
            <person name="Segonzac C."/>
            <person name="Sohn K.H."/>
        </authorList>
    </citation>
    <scope>NUCLEOTIDE SEQUENCE [LARGE SCALE GENOMIC DNA]</scope>
    <source>
        <strain evidence="20 21">PRI2</strain>
    </source>
</reference>
<keyword evidence="10 15" id="KW-0408">Iron</keyword>
<feature type="chain" id="PRO_5021319283" description="CFEM domain-containing protein" evidence="18">
    <location>
        <begin position="29"/>
        <end position="277"/>
    </location>
</feature>
<comment type="caution">
    <text evidence="20">The sequence shown here is derived from an EMBL/GenBank/DDBJ whole genome shotgun (WGS) entry which is preliminary data.</text>
</comment>
<keyword evidence="6 15" id="KW-0349">Heme</keyword>
<keyword evidence="8 15" id="KW-0479">Metal-binding</keyword>
<keyword evidence="21" id="KW-1185">Reference proteome</keyword>
<keyword evidence="9 18" id="KW-0732">Signal</keyword>
<evidence type="ECO:0000256" key="7">
    <source>
        <dbReference type="ARBA" id="ARBA00022622"/>
    </source>
</evidence>
<dbReference type="Pfam" id="PF05730">
    <property type="entry name" value="CFEM"/>
    <property type="match status" value="1"/>
</dbReference>
<evidence type="ECO:0000256" key="12">
    <source>
        <dbReference type="ARBA" id="ARBA00023157"/>
    </source>
</evidence>
<evidence type="ECO:0000256" key="3">
    <source>
        <dbReference type="ARBA" id="ARBA00010031"/>
    </source>
</evidence>
<comment type="subcellular location">
    <subcellularLocation>
        <location evidence="1">Cell membrane</location>
        <topology evidence="1">Lipid-anchor</topology>
        <topology evidence="1">GPI-anchor</topology>
    </subcellularLocation>
    <subcellularLocation>
        <location evidence="2">Secreted</location>
    </subcellularLocation>
</comment>
<dbReference type="InterPro" id="IPR051735">
    <property type="entry name" value="CFEM_domain"/>
</dbReference>
<evidence type="ECO:0000256" key="18">
    <source>
        <dbReference type="SAM" id="SignalP"/>
    </source>
</evidence>
<dbReference type="PANTHER" id="PTHR37928:SF2">
    <property type="entry name" value="GPI ANCHORED CFEM DOMAIN PROTEIN (AFU_ORTHOLOGUE AFUA_6G10580)"/>
    <property type="match status" value="1"/>
</dbReference>
<evidence type="ECO:0000256" key="4">
    <source>
        <dbReference type="ARBA" id="ARBA00022475"/>
    </source>
</evidence>
<keyword evidence="14" id="KW-0449">Lipoprotein</keyword>
<evidence type="ECO:0000256" key="9">
    <source>
        <dbReference type="ARBA" id="ARBA00022729"/>
    </source>
</evidence>
<feature type="disulfide bond" evidence="15">
    <location>
        <begin position="56"/>
        <end position="63"/>
    </location>
</feature>
<dbReference type="PROSITE" id="PS52012">
    <property type="entry name" value="CFEM"/>
    <property type="match status" value="1"/>
</dbReference>
<evidence type="ECO:0000259" key="19">
    <source>
        <dbReference type="PROSITE" id="PS52012"/>
    </source>
</evidence>
<keyword evidence="17" id="KW-1133">Transmembrane helix</keyword>
<dbReference type="SMART" id="SM00747">
    <property type="entry name" value="CFEM"/>
    <property type="match status" value="1"/>
</dbReference>
<evidence type="ECO:0000256" key="10">
    <source>
        <dbReference type="ARBA" id="ARBA00023004"/>
    </source>
</evidence>
<dbReference type="GO" id="GO:0005576">
    <property type="term" value="C:extracellular region"/>
    <property type="evidence" value="ECO:0007669"/>
    <property type="project" value="UniProtKB-SubCell"/>
</dbReference>
<keyword evidence="7" id="KW-0336">GPI-anchor</keyword>
<evidence type="ECO:0000256" key="6">
    <source>
        <dbReference type="ARBA" id="ARBA00022617"/>
    </source>
</evidence>
<evidence type="ECO:0000256" key="8">
    <source>
        <dbReference type="ARBA" id="ARBA00022723"/>
    </source>
</evidence>
<evidence type="ECO:0000256" key="15">
    <source>
        <dbReference type="PROSITE-ProRule" id="PRU01356"/>
    </source>
</evidence>
<feature type="domain" description="CFEM" evidence="19">
    <location>
        <begin position="9"/>
        <end position="125"/>
    </location>
</feature>
<sequence>MVDRKRTMSMQRLQLFLSSFLCFSITAADVLEDLGKLPICAQACWTEAIAQCTPKCKLSDFKCICACSSFQGDVKSCVSSSCATSYFQEAEDLMTTNCKPVVTTTPSISSKTSTTSKPLTSKTTTKSPTSSGTTTPVANTRTFSIDTSVSPGIFPPTTSTVSYAWTTAYTFAPGPKATSLGDTPPGGGPASVIGPACVPIHGPVNSSYPNKGNWTDGIIYVNGTWRNSSCVPINGMKRAVGWYSYEQLGVNEAALVRTGSWLAIVLCVVMGLMVWLG</sequence>
<dbReference type="AlphaFoldDB" id="A0A4Z1P471"/>
<evidence type="ECO:0000256" key="5">
    <source>
        <dbReference type="ARBA" id="ARBA00022525"/>
    </source>
</evidence>